<keyword evidence="4" id="KW-1185">Reference proteome</keyword>
<dbReference type="InterPro" id="IPR050357">
    <property type="entry name" value="Arrestin_domain-protein"/>
</dbReference>
<dbReference type="Pfam" id="PF00339">
    <property type="entry name" value="Arrestin_N"/>
    <property type="match status" value="1"/>
</dbReference>
<dbReference type="GO" id="GO:0030674">
    <property type="term" value="F:protein-macromolecule adaptor activity"/>
    <property type="evidence" value="ECO:0007669"/>
    <property type="project" value="TreeGrafter"/>
</dbReference>
<dbReference type="GO" id="GO:0005829">
    <property type="term" value="C:cytosol"/>
    <property type="evidence" value="ECO:0007669"/>
    <property type="project" value="TreeGrafter"/>
</dbReference>
<feature type="domain" description="Arrestin-like N-terminal" evidence="1">
    <location>
        <begin position="30"/>
        <end position="156"/>
    </location>
</feature>
<dbReference type="OrthoDB" id="2326357at2759"/>
<dbReference type="GO" id="GO:0031625">
    <property type="term" value="F:ubiquitin protein ligase binding"/>
    <property type="evidence" value="ECO:0007669"/>
    <property type="project" value="TreeGrafter"/>
</dbReference>
<dbReference type="GO" id="GO:0005886">
    <property type="term" value="C:plasma membrane"/>
    <property type="evidence" value="ECO:0007669"/>
    <property type="project" value="TreeGrafter"/>
</dbReference>
<dbReference type="Pfam" id="PF02752">
    <property type="entry name" value="Arrestin_C"/>
    <property type="match status" value="1"/>
</dbReference>
<gene>
    <name evidence="3" type="ORF">C1645_768817</name>
</gene>
<sequence length="329" mass="38115">MSSNDSDKISIRFSPRENSFQQGFLGLESSKVAGILKLNYPSTKPLIAKKIELVFSGKEEIVWTEYQPNGRGFTTSVVHSEQLEFTRYPITIWEAERNEDDKGKDNYNIIDNMELPFQFKLENNLPPSYTIEYNDGSGKIYYRVVVVIHRKSNLLKLQGKKKVVKFTIPITRYGRIPYKSEIFRWNSEKEKYGVNYDVILEREIFAKGDSIIVPIKIIINNPNVKIKSVGAGIKQSTELQNAGSLVRPRESNYLSWDEVEDYDIKLAADSKNEYYIEMKMKIPNNDTVRLSINQSLIIIWHQFEVKITLEGAHDILLNREIKVVNYSKK</sequence>
<evidence type="ECO:0008006" key="5">
    <source>
        <dbReference type="Google" id="ProtNLM"/>
    </source>
</evidence>
<dbReference type="Gene3D" id="2.60.40.640">
    <property type="match status" value="1"/>
</dbReference>
<accession>A0A397T1W2</accession>
<feature type="domain" description="Arrestin C-terminal-like" evidence="2">
    <location>
        <begin position="194"/>
        <end position="315"/>
    </location>
</feature>
<dbReference type="PANTHER" id="PTHR11188">
    <property type="entry name" value="ARRESTIN DOMAIN CONTAINING PROTEIN"/>
    <property type="match status" value="1"/>
</dbReference>
<dbReference type="InterPro" id="IPR011021">
    <property type="entry name" value="Arrestin-like_N"/>
</dbReference>
<dbReference type="AlphaFoldDB" id="A0A397T1W2"/>
<proteinExistence type="predicted"/>
<protein>
    <recommendedName>
        <fullName evidence="5">Arrestin C-terminal-like domain-containing protein</fullName>
    </recommendedName>
</protein>
<comment type="caution">
    <text evidence="3">The sequence shown here is derived from an EMBL/GenBank/DDBJ whole genome shotgun (WGS) entry which is preliminary data.</text>
</comment>
<reference evidence="3 4" key="1">
    <citation type="submission" date="2018-06" db="EMBL/GenBank/DDBJ databases">
        <title>Comparative genomics reveals the genomic features of Rhizophagus irregularis, R. cerebriforme, R. diaphanum and Gigaspora rosea, and their symbiotic lifestyle signature.</title>
        <authorList>
            <person name="Morin E."/>
            <person name="San Clemente H."/>
            <person name="Chen E.C.H."/>
            <person name="De La Providencia I."/>
            <person name="Hainaut M."/>
            <person name="Kuo A."/>
            <person name="Kohler A."/>
            <person name="Murat C."/>
            <person name="Tang N."/>
            <person name="Roy S."/>
            <person name="Loubradou J."/>
            <person name="Henrissat B."/>
            <person name="Grigoriev I.V."/>
            <person name="Corradi N."/>
            <person name="Roux C."/>
            <person name="Martin F.M."/>
        </authorList>
    </citation>
    <scope>NUCLEOTIDE SEQUENCE [LARGE SCALE GENOMIC DNA]</scope>
    <source>
        <strain evidence="3 4">DAOM 227022</strain>
    </source>
</reference>
<evidence type="ECO:0000313" key="3">
    <source>
        <dbReference type="EMBL" id="RIA90886.1"/>
    </source>
</evidence>
<dbReference type="Proteomes" id="UP000265703">
    <property type="component" value="Unassembled WGS sequence"/>
</dbReference>
<organism evidence="3 4">
    <name type="scientific">Glomus cerebriforme</name>
    <dbReference type="NCBI Taxonomy" id="658196"/>
    <lineage>
        <taxon>Eukaryota</taxon>
        <taxon>Fungi</taxon>
        <taxon>Fungi incertae sedis</taxon>
        <taxon>Mucoromycota</taxon>
        <taxon>Glomeromycotina</taxon>
        <taxon>Glomeromycetes</taxon>
        <taxon>Glomerales</taxon>
        <taxon>Glomeraceae</taxon>
        <taxon>Glomus</taxon>
    </lineage>
</organism>
<dbReference type="GO" id="GO:0070086">
    <property type="term" value="P:ubiquitin-dependent endocytosis"/>
    <property type="evidence" value="ECO:0007669"/>
    <property type="project" value="TreeGrafter"/>
</dbReference>
<evidence type="ECO:0000313" key="4">
    <source>
        <dbReference type="Proteomes" id="UP000265703"/>
    </source>
</evidence>
<dbReference type="InterPro" id="IPR014752">
    <property type="entry name" value="Arrestin-like_C"/>
</dbReference>
<evidence type="ECO:0000259" key="2">
    <source>
        <dbReference type="Pfam" id="PF02752"/>
    </source>
</evidence>
<dbReference type="InterPro" id="IPR011022">
    <property type="entry name" value="Arrestin_C-like"/>
</dbReference>
<dbReference type="PANTHER" id="PTHR11188:SF17">
    <property type="entry name" value="FI21816P1"/>
    <property type="match status" value="1"/>
</dbReference>
<name>A0A397T1W2_9GLOM</name>
<evidence type="ECO:0000259" key="1">
    <source>
        <dbReference type="Pfam" id="PF00339"/>
    </source>
</evidence>
<dbReference type="EMBL" id="QKYT01000168">
    <property type="protein sequence ID" value="RIA90886.1"/>
    <property type="molecule type" value="Genomic_DNA"/>
</dbReference>